<dbReference type="PANTHER" id="PTHR46246">
    <property type="entry name" value="GUANOSINE-3',5'-BIS(DIPHOSPHATE) 3'-PYROPHOSPHOHYDROLASE MESH1"/>
    <property type="match status" value="1"/>
</dbReference>
<dbReference type="Pfam" id="PF13328">
    <property type="entry name" value="HD_4"/>
    <property type="match status" value="1"/>
</dbReference>
<dbReference type="GO" id="GO:0016301">
    <property type="term" value="F:kinase activity"/>
    <property type="evidence" value="ECO:0007669"/>
    <property type="project" value="UniProtKB-KW"/>
</dbReference>
<keyword evidence="3" id="KW-1185">Reference proteome</keyword>
<evidence type="ECO:0000259" key="1">
    <source>
        <dbReference type="SMART" id="SM00471"/>
    </source>
</evidence>
<keyword evidence="2" id="KW-0808">Transferase</keyword>
<dbReference type="OrthoDB" id="9802385at2"/>
<evidence type="ECO:0000313" key="2">
    <source>
        <dbReference type="EMBL" id="PZD74788.1"/>
    </source>
</evidence>
<gene>
    <name evidence="2" type="primary">rsh_1</name>
    <name evidence="2" type="ORF">C1752_01000</name>
</gene>
<dbReference type="GO" id="GO:0008893">
    <property type="term" value="F:guanosine-3',5'-bis(diphosphate) 3'-diphosphatase activity"/>
    <property type="evidence" value="ECO:0007669"/>
    <property type="project" value="TreeGrafter"/>
</dbReference>
<name>A0A2W1JN88_9CYAN</name>
<protein>
    <submittedName>
        <fullName evidence="2">GTP pyrophosphokinase rsh</fullName>
        <ecNumber evidence="2">2.7.6.5</ecNumber>
    </submittedName>
</protein>
<dbReference type="PANTHER" id="PTHR46246:SF1">
    <property type="entry name" value="GUANOSINE-3',5'-BIS(DIPHOSPHATE) 3'-PYROPHOSPHOHYDROLASE MESH1"/>
    <property type="match status" value="1"/>
</dbReference>
<dbReference type="EMBL" id="PQWO01000002">
    <property type="protein sequence ID" value="PZD74788.1"/>
    <property type="molecule type" value="Genomic_DNA"/>
</dbReference>
<feature type="domain" description="HD/PDEase" evidence="1">
    <location>
        <begin position="25"/>
        <end position="136"/>
    </location>
</feature>
<dbReference type="EC" id="2.7.6.5" evidence="2"/>
<keyword evidence="2" id="KW-0418">Kinase</keyword>
<dbReference type="InterPro" id="IPR003607">
    <property type="entry name" value="HD/PDEase_dom"/>
</dbReference>
<dbReference type="InterPro" id="IPR052194">
    <property type="entry name" value="MESH1"/>
</dbReference>
<accession>A0A2W1JN88</accession>
<proteinExistence type="predicted"/>
<dbReference type="SMART" id="SM00471">
    <property type="entry name" value="HDc"/>
    <property type="match status" value="1"/>
</dbReference>
<dbReference type="Gene3D" id="1.10.3210.10">
    <property type="entry name" value="Hypothetical protein af1432"/>
    <property type="match status" value="1"/>
</dbReference>
<dbReference type="Proteomes" id="UP000248857">
    <property type="component" value="Unassembled WGS sequence"/>
</dbReference>
<dbReference type="GO" id="GO:0008728">
    <property type="term" value="F:GTP diphosphokinase activity"/>
    <property type="evidence" value="ECO:0007669"/>
    <property type="project" value="UniProtKB-EC"/>
</dbReference>
<dbReference type="RefSeq" id="WP_110984950.1">
    <property type="nucleotide sequence ID" value="NZ_CAWNWM010000002.1"/>
</dbReference>
<dbReference type="AlphaFoldDB" id="A0A2W1JN88"/>
<evidence type="ECO:0000313" key="3">
    <source>
        <dbReference type="Proteomes" id="UP000248857"/>
    </source>
</evidence>
<comment type="caution">
    <text evidence="2">The sequence shown here is derived from an EMBL/GenBank/DDBJ whole genome shotgun (WGS) entry which is preliminary data.</text>
</comment>
<reference evidence="2 3" key="1">
    <citation type="journal article" date="2018" name="Sci. Rep.">
        <title>A novel species of the marine cyanobacterium Acaryochloris with a unique pigment content and lifestyle.</title>
        <authorList>
            <person name="Partensky F."/>
            <person name="Six C."/>
            <person name="Ratin M."/>
            <person name="Garczarek L."/>
            <person name="Vaulot D."/>
            <person name="Probert I."/>
            <person name="Calteau A."/>
            <person name="Gourvil P."/>
            <person name="Marie D."/>
            <person name="Grebert T."/>
            <person name="Bouchier C."/>
            <person name="Le Panse S."/>
            <person name="Gachenot M."/>
            <person name="Rodriguez F."/>
            <person name="Garrido J.L."/>
        </authorList>
    </citation>
    <scope>NUCLEOTIDE SEQUENCE [LARGE SCALE GENOMIC DNA]</scope>
    <source>
        <strain evidence="2 3">RCC1774</strain>
    </source>
</reference>
<organism evidence="2 3">
    <name type="scientific">Acaryochloris thomasi RCC1774</name>
    <dbReference type="NCBI Taxonomy" id="1764569"/>
    <lineage>
        <taxon>Bacteria</taxon>
        <taxon>Bacillati</taxon>
        <taxon>Cyanobacteriota</taxon>
        <taxon>Cyanophyceae</taxon>
        <taxon>Acaryochloridales</taxon>
        <taxon>Acaryochloridaceae</taxon>
        <taxon>Acaryochloris</taxon>
        <taxon>Acaryochloris thomasi</taxon>
    </lineage>
</organism>
<sequence>MINEKFSEALAWAATLHHSQRRKINDTPYLAHLISVAALVLENNGTEEQAIAALLHDAVEDQGVTVTEIEQRFGATVAAYVAAVTETELTTEPQPPWQERKLRYLTQLRAAPAEAVFISLADKLHNARSLEAGLHSHGESLWEDYFKSRRQETRWFYEQLVIEYRAKGFTDHWLLEELLRSLANIFPERQLHLQAS</sequence>
<dbReference type="SUPFAM" id="SSF109604">
    <property type="entry name" value="HD-domain/PDEase-like"/>
    <property type="match status" value="1"/>
</dbReference>